<dbReference type="Proteomes" id="UP000578352">
    <property type="component" value="Unassembled WGS sequence"/>
</dbReference>
<gene>
    <name evidence="10" type="ORF">HNR13_003030</name>
</gene>
<dbReference type="Gene3D" id="3.40.1190.20">
    <property type="match status" value="1"/>
</dbReference>
<dbReference type="RefSeq" id="WP_179607059.1">
    <property type="nucleotide sequence ID" value="NZ_BAABEH010000001.1"/>
</dbReference>
<dbReference type="GO" id="GO:0008662">
    <property type="term" value="F:1-phosphofructokinase activity"/>
    <property type="evidence" value="ECO:0007669"/>
    <property type="project" value="UniProtKB-EC"/>
</dbReference>
<dbReference type="PANTHER" id="PTHR46566:SF5">
    <property type="entry name" value="1-PHOSPHOFRUCTOKINASE"/>
    <property type="match status" value="1"/>
</dbReference>
<evidence type="ECO:0000256" key="5">
    <source>
        <dbReference type="ARBA" id="ARBA00022840"/>
    </source>
</evidence>
<dbReference type="AlphaFoldDB" id="A0A853CXU7"/>
<dbReference type="InterPro" id="IPR002173">
    <property type="entry name" value="Carboh/pur_kinase_PfkB_CS"/>
</dbReference>
<dbReference type="NCBIfam" id="TIGR03168">
    <property type="entry name" value="1-PFK"/>
    <property type="match status" value="1"/>
</dbReference>
<sequence>MIVTLTANPSLDRAVTLSAPLRPGEVQSAASSREDAGGKGINVARVVAAAGVPALAVLPLAADDPFGVALRSAGVLIRPVPIRGHARANLTITDPAGVTTKLNLPGAALDRDDAAALVEAVVEACAGARWLVLAGSLPPGAGDDFYVTVIRAVRERWAGAAPLIAVDTSGEALRAAVFDGHPDLIKPNEDELAELTGASFPDGGLPEAVLAVARTLVPEQAGAALVTLGALGSVLVTADGGFTAAAPRIPVRSTVGAGDSALAGYLLADVAGAGPHERLVHAIRYGSAAAALPGTQAPRPADLPSGDPAVAALHP</sequence>
<evidence type="ECO:0000256" key="2">
    <source>
        <dbReference type="ARBA" id="ARBA00022679"/>
    </source>
</evidence>
<dbReference type="InterPro" id="IPR017583">
    <property type="entry name" value="Tagatose/fructose_Pkinase"/>
</dbReference>
<dbReference type="SUPFAM" id="SSF53613">
    <property type="entry name" value="Ribokinase-like"/>
    <property type="match status" value="1"/>
</dbReference>
<dbReference type="InterPro" id="IPR011611">
    <property type="entry name" value="PfkB_dom"/>
</dbReference>
<organism evidence="10 11">
    <name type="scientific">Leifsonia shinshuensis</name>
    <dbReference type="NCBI Taxonomy" id="150026"/>
    <lineage>
        <taxon>Bacteria</taxon>
        <taxon>Bacillati</taxon>
        <taxon>Actinomycetota</taxon>
        <taxon>Actinomycetes</taxon>
        <taxon>Micrococcales</taxon>
        <taxon>Microbacteriaceae</taxon>
        <taxon>Leifsonia</taxon>
    </lineage>
</organism>
<comment type="caution">
    <text evidence="10">The sequence shown here is derived from an EMBL/GenBank/DDBJ whole genome shotgun (WGS) entry which is preliminary data.</text>
</comment>
<keyword evidence="3" id="KW-0547">Nucleotide-binding</keyword>
<comment type="similarity">
    <text evidence="1 7">Belongs to the carbohydrate kinase PfkB family.</text>
</comment>
<evidence type="ECO:0000256" key="7">
    <source>
        <dbReference type="RuleBase" id="RU003704"/>
    </source>
</evidence>
<evidence type="ECO:0000256" key="1">
    <source>
        <dbReference type="ARBA" id="ARBA00010688"/>
    </source>
</evidence>
<evidence type="ECO:0000313" key="11">
    <source>
        <dbReference type="Proteomes" id="UP000578352"/>
    </source>
</evidence>
<dbReference type="EC" id="2.7.1.56" evidence="10"/>
<dbReference type="PRINTS" id="PR00990">
    <property type="entry name" value="RIBOKINASE"/>
</dbReference>
<evidence type="ECO:0000313" key="10">
    <source>
        <dbReference type="EMBL" id="NYJ24743.1"/>
    </source>
</evidence>
<evidence type="ECO:0000259" key="9">
    <source>
        <dbReference type="Pfam" id="PF00294"/>
    </source>
</evidence>
<dbReference type="GO" id="GO:0005524">
    <property type="term" value="F:ATP binding"/>
    <property type="evidence" value="ECO:0007669"/>
    <property type="project" value="UniProtKB-KW"/>
</dbReference>
<reference evidence="10 11" key="1">
    <citation type="submission" date="2020-07" db="EMBL/GenBank/DDBJ databases">
        <title>Sequencing the genomes of 1000 actinobacteria strains.</title>
        <authorList>
            <person name="Klenk H.-P."/>
        </authorList>
    </citation>
    <scope>NUCLEOTIDE SEQUENCE [LARGE SCALE GENOMIC DNA]</scope>
    <source>
        <strain evidence="10 11">DSM 15165</strain>
    </source>
</reference>
<protein>
    <submittedName>
        <fullName evidence="10">1-phosphofructokinase</fullName>
        <ecNumber evidence="10">2.7.1.56</ecNumber>
    </submittedName>
</protein>
<keyword evidence="2 6" id="KW-0808">Transferase</keyword>
<accession>A0A853CXU7</accession>
<dbReference type="EMBL" id="JACCFL010000001">
    <property type="protein sequence ID" value="NYJ24743.1"/>
    <property type="molecule type" value="Genomic_DNA"/>
</dbReference>
<dbReference type="PANTHER" id="PTHR46566">
    <property type="entry name" value="1-PHOSPHOFRUCTOKINASE-RELATED"/>
    <property type="match status" value="1"/>
</dbReference>
<dbReference type="PIRSF" id="PIRSF000535">
    <property type="entry name" value="1PFK/6PFK/LacC"/>
    <property type="match status" value="1"/>
</dbReference>
<name>A0A853CXU7_9MICO</name>
<feature type="region of interest" description="Disordered" evidence="8">
    <location>
        <begin position="296"/>
        <end position="315"/>
    </location>
</feature>
<dbReference type="GO" id="GO:0005829">
    <property type="term" value="C:cytosol"/>
    <property type="evidence" value="ECO:0007669"/>
    <property type="project" value="TreeGrafter"/>
</dbReference>
<keyword evidence="5" id="KW-0067">ATP-binding</keyword>
<proteinExistence type="inferred from homology"/>
<keyword evidence="4 7" id="KW-0418">Kinase</keyword>
<dbReference type="InterPro" id="IPR029056">
    <property type="entry name" value="Ribokinase-like"/>
</dbReference>
<evidence type="ECO:0000256" key="4">
    <source>
        <dbReference type="ARBA" id="ARBA00022777"/>
    </source>
</evidence>
<feature type="domain" description="Carbohydrate kinase PfkB" evidence="9">
    <location>
        <begin position="23"/>
        <end position="292"/>
    </location>
</feature>
<evidence type="ECO:0000256" key="6">
    <source>
        <dbReference type="PIRNR" id="PIRNR000535"/>
    </source>
</evidence>
<dbReference type="CDD" id="cd01164">
    <property type="entry name" value="FruK_PfkB_like"/>
    <property type="match status" value="1"/>
</dbReference>
<dbReference type="Pfam" id="PF00294">
    <property type="entry name" value="PfkB"/>
    <property type="match status" value="1"/>
</dbReference>
<dbReference type="InterPro" id="IPR002139">
    <property type="entry name" value="Ribo/fructo_kinase"/>
</dbReference>
<dbReference type="PROSITE" id="PS00584">
    <property type="entry name" value="PFKB_KINASES_2"/>
    <property type="match status" value="1"/>
</dbReference>
<evidence type="ECO:0000256" key="8">
    <source>
        <dbReference type="SAM" id="MobiDB-lite"/>
    </source>
</evidence>
<evidence type="ECO:0000256" key="3">
    <source>
        <dbReference type="ARBA" id="ARBA00022741"/>
    </source>
</evidence>